<protein>
    <recommendedName>
        <fullName evidence="2">C-CAP/cofactor C-like domain-containing protein</fullName>
    </recommendedName>
</protein>
<dbReference type="InterPro" id="IPR036222">
    <property type="entry name" value="CAP_N_sf"/>
</dbReference>
<dbReference type="GO" id="GO:0019933">
    <property type="term" value="P:cAMP-mediated signaling"/>
    <property type="evidence" value="ECO:0007669"/>
    <property type="project" value="TreeGrafter"/>
</dbReference>
<dbReference type="GO" id="GO:0003779">
    <property type="term" value="F:actin binding"/>
    <property type="evidence" value="ECO:0007669"/>
    <property type="project" value="InterPro"/>
</dbReference>
<evidence type="ECO:0000259" key="2">
    <source>
        <dbReference type="PROSITE" id="PS51329"/>
    </source>
</evidence>
<dbReference type="PANTHER" id="PTHR10652:SF0">
    <property type="entry name" value="ADENYLYL CYCLASE-ASSOCIATED PROTEIN"/>
    <property type="match status" value="1"/>
</dbReference>
<dbReference type="SMART" id="SM00673">
    <property type="entry name" value="CARP"/>
    <property type="match status" value="1"/>
</dbReference>
<dbReference type="EMBL" id="VTPC01090660">
    <property type="protein sequence ID" value="KAF2882037.1"/>
    <property type="molecule type" value="Genomic_DNA"/>
</dbReference>
<evidence type="ECO:0000313" key="3">
    <source>
        <dbReference type="EMBL" id="KAF2882037.1"/>
    </source>
</evidence>
<dbReference type="AlphaFoldDB" id="A0A8K0CD66"/>
<dbReference type="Pfam" id="PF08603">
    <property type="entry name" value="CAP_C"/>
    <property type="match status" value="1"/>
</dbReference>
<keyword evidence="4" id="KW-1185">Reference proteome</keyword>
<dbReference type="InterPro" id="IPR001837">
    <property type="entry name" value="Adenylate_cyclase-assoc_CAP"/>
</dbReference>
<dbReference type="GO" id="GO:0008179">
    <property type="term" value="F:adenylate cyclase binding"/>
    <property type="evidence" value="ECO:0007669"/>
    <property type="project" value="TreeGrafter"/>
</dbReference>
<evidence type="ECO:0000256" key="1">
    <source>
        <dbReference type="ARBA" id="ARBA00007659"/>
    </source>
</evidence>
<organism evidence="3 4">
    <name type="scientific">Ignelater luminosus</name>
    <name type="common">Cucubano</name>
    <name type="synonym">Pyrophorus luminosus</name>
    <dbReference type="NCBI Taxonomy" id="2038154"/>
    <lineage>
        <taxon>Eukaryota</taxon>
        <taxon>Metazoa</taxon>
        <taxon>Ecdysozoa</taxon>
        <taxon>Arthropoda</taxon>
        <taxon>Hexapoda</taxon>
        <taxon>Insecta</taxon>
        <taxon>Pterygota</taxon>
        <taxon>Neoptera</taxon>
        <taxon>Endopterygota</taxon>
        <taxon>Coleoptera</taxon>
        <taxon>Polyphaga</taxon>
        <taxon>Elateriformia</taxon>
        <taxon>Elateroidea</taxon>
        <taxon>Elateridae</taxon>
        <taxon>Agrypninae</taxon>
        <taxon>Pyrophorini</taxon>
        <taxon>Ignelater</taxon>
    </lineage>
</organism>
<dbReference type="Gene3D" id="1.25.40.330">
    <property type="entry name" value="Adenylate cyclase-associated CAP, N-terminal domain"/>
    <property type="match status" value="1"/>
</dbReference>
<dbReference type="PROSITE" id="PS51329">
    <property type="entry name" value="C_CAP_COFACTOR_C"/>
    <property type="match status" value="1"/>
</dbReference>
<dbReference type="Proteomes" id="UP000801492">
    <property type="component" value="Unassembled WGS sequence"/>
</dbReference>
<comment type="similarity">
    <text evidence="1">Belongs to the CAP family.</text>
</comment>
<name>A0A8K0CD66_IGNLU</name>
<dbReference type="InterPro" id="IPR016098">
    <property type="entry name" value="CAP/MinC_C"/>
</dbReference>
<dbReference type="Gene3D" id="2.160.20.70">
    <property type="match status" value="1"/>
</dbReference>
<dbReference type="GO" id="GO:0000902">
    <property type="term" value="P:cell morphogenesis"/>
    <property type="evidence" value="ECO:0007669"/>
    <property type="project" value="TreeGrafter"/>
</dbReference>
<evidence type="ECO:0000313" key="4">
    <source>
        <dbReference type="Proteomes" id="UP000801492"/>
    </source>
</evidence>
<dbReference type="OrthoDB" id="1601at2759"/>
<proteinExistence type="inferred from homology"/>
<feature type="domain" description="C-CAP/cofactor C-like" evidence="2">
    <location>
        <begin position="229"/>
        <end position="338"/>
    </location>
</feature>
<dbReference type="FunFam" id="1.25.40.330:FF:000001">
    <property type="entry name" value="Adenylyl cyclase-associated protein"/>
    <property type="match status" value="1"/>
</dbReference>
<accession>A0A8K0CD66</accession>
<dbReference type="SUPFAM" id="SSF101278">
    <property type="entry name" value="N-terminal domain of adenylylcyclase associated protein, CAP"/>
    <property type="match status" value="1"/>
</dbReference>
<dbReference type="Pfam" id="PF21938">
    <property type="entry name" value="CAP_N"/>
    <property type="match status" value="1"/>
</dbReference>
<dbReference type="InterPro" id="IPR053950">
    <property type="entry name" value="CAP_N"/>
</dbReference>
<comment type="caution">
    <text evidence="3">The sequence shown here is derived from an EMBL/GenBank/DDBJ whole genome shotgun (WGS) entry which is preliminary data.</text>
</comment>
<dbReference type="GO" id="GO:0005737">
    <property type="term" value="C:cytoplasm"/>
    <property type="evidence" value="ECO:0007669"/>
    <property type="project" value="TreeGrafter"/>
</dbReference>
<dbReference type="PANTHER" id="PTHR10652">
    <property type="entry name" value="ADENYLYL CYCLASE-ASSOCIATED PROTEIN"/>
    <property type="match status" value="1"/>
</dbReference>
<reference evidence="3" key="1">
    <citation type="submission" date="2019-08" db="EMBL/GenBank/DDBJ databases">
        <title>The genome of the North American firefly Photinus pyralis.</title>
        <authorList>
            <consortium name="Photinus pyralis genome working group"/>
            <person name="Fallon T.R."/>
            <person name="Sander Lower S.E."/>
            <person name="Weng J.-K."/>
        </authorList>
    </citation>
    <scope>NUCLEOTIDE SEQUENCE</scope>
    <source>
        <strain evidence="3">TRF0915ILg1</strain>
        <tissue evidence="3">Whole body</tissue>
    </source>
</reference>
<gene>
    <name evidence="3" type="ORF">ILUMI_24137</name>
</gene>
<sequence length="338" mass="38093">MSITAFQDILSGPLNRYFRISQEIGDDVATVSFLVKNAFEAELEFLKFANHSKTPNSIEQKELFKPTVDEIDCIESFKRNNCTSPYFNHLCAISEGSHALEWITAPEAHDYYMQEMIDVSKLYSKNILEEWEKTAKVHVDWVEAWNETLKQLQVYVKRHHPTGVVWAMEDKAEAIGSITAPPPSPSAGISQELTKTTQGCNSKGVQMEPASFKAPKPVTKFAPVLAIQPMDEVPVFAKNGKQWLIEYQKKNYNLLVDKTEINNTVNLFKCTDSIVTVRGKVHSITLDSCKQTTLVFDSVVSDIAVINCESVQMQEEFYIPDQYKSTITPVGLLTVAIQ</sequence>
<dbReference type="InterPro" id="IPR036223">
    <property type="entry name" value="CAP_C_sf"/>
</dbReference>
<dbReference type="GO" id="GO:0007015">
    <property type="term" value="P:actin filament organization"/>
    <property type="evidence" value="ECO:0007669"/>
    <property type="project" value="TreeGrafter"/>
</dbReference>
<dbReference type="InterPro" id="IPR013912">
    <property type="entry name" value="Adenylate_cyclase-assoc_CAP_C"/>
</dbReference>
<dbReference type="InterPro" id="IPR006599">
    <property type="entry name" value="CARP_motif"/>
</dbReference>
<dbReference type="SUPFAM" id="SSF69340">
    <property type="entry name" value="C-terminal domain of adenylylcyclase associated protein"/>
    <property type="match status" value="1"/>
</dbReference>
<dbReference type="InterPro" id="IPR017901">
    <property type="entry name" value="C-CAP_CF_C-like"/>
</dbReference>